<dbReference type="InterPro" id="IPR024499">
    <property type="entry name" value="Mbeg1-like"/>
</dbReference>
<keyword evidence="1" id="KW-0812">Transmembrane</keyword>
<organism evidence="2 3">
    <name type="scientific">Sutcliffiella cohnii</name>
    <dbReference type="NCBI Taxonomy" id="33932"/>
    <lineage>
        <taxon>Bacteria</taxon>
        <taxon>Bacillati</taxon>
        <taxon>Bacillota</taxon>
        <taxon>Bacilli</taxon>
        <taxon>Bacillales</taxon>
        <taxon>Bacillaceae</taxon>
        <taxon>Sutcliffiella</taxon>
    </lineage>
</organism>
<dbReference type="Gene3D" id="3.40.50.1820">
    <property type="entry name" value="alpha/beta hydrolase"/>
    <property type="match status" value="1"/>
</dbReference>
<protein>
    <recommendedName>
        <fullName evidence="4">DUF2974 domain-containing protein</fullName>
    </recommendedName>
</protein>
<name>A0A223KVD6_9BACI</name>
<sequence length="521" mass="57776">MAYSDQMLKVATDIAYEDLDKIIDKMPRHMRTSPSIEQIIEYAQNNGQGDLVTRVENILSNPEYANLKDDILNWKIVDVHNKNDLDGNGFYGCVIDTGSGGLLTSFRGSEPITNHQHAKQDWVDADIGLVNSISTKQQEEAVAFLEKIQNSDYIKNYDSIAFTGHSLGGNLSFHATIMSTQYSEIFSRLQQSTNFDGPGFSNEYIREHADQIALVAEKLGSNNMKHYQWSVVGTILEPLPGVSFITLDTNFPDGPIKKFIHYIGGKHSTDALKFDPVTGMAARGEMTFYEFTVGKFTEFTDRIPAPIGNLLTDILSGIIIVATWDNTLFRTAVVSGAIGAGVAAFVIGIPAIALVGKVALVGVALLAATVIIGAALEVVVEALIATATLIAQEVGRFLKWSQKQIDSLIGFIQGEVAKLNQWFKQTFNAGYKYATANPVVKLETYKLRVYADRLRNVNARLNRLDSRLNSLYWQVGFLDLLTLMRADLMTGESWRIKKCINYLEDTANDFEAVEKRIMSQL</sequence>
<accession>A0A223KVD6</accession>
<dbReference type="STRING" id="1314751.GCA_001591425_03986"/>
<dbReference type="AlphaFoldDB" id="A0A223KVD6"/>
<dbReference type="EMBL" id="CP018866">
    <property type="protein sequence ID" value="AST93442.1"/>
    <property type="molecule type" value="Genomic_DNA"/>
</dbReference>
<evidence type="ECO:0008006" key="4">
    <source>
        <dbReference type="Google" id="ProtNLM"/>
    </source>
</evidence>
<evidence type="ECO:0000313" key="3">
    <source>
        <dbReference type="Proteomes" id="UP000215224"/>
    </source>
</evidence>
<dbReference type="Proteomes" id="UP000215224">
    <property type="component" value="Chromosome"/>
</dbReference>
<dbReference type="RefSeq" id="WP_066419987.1">
    <property type="nucleotide sequence ID" value="NZ_CP018866.1"/>
</dbReference>
<evidence type="ECO:0000313" key="2">
    <source>
        <dbReference type="EMBL" id="AST93442.1"/>
    </source>
</evidence>
<feature type="transmembrane region" description="Helical" evidence="1">
    <location>
        <begin position="358"/>
        <end position="391"/>
    </location>
</feature>
<proteinExistence type="predicted"/>
<feature type="transmembrane region" description="Helical" evidence="1">
    <location>
        <begin position="331"/>
        <end position="352"/>
    </location>
</feature>
<dbReference type="SUPFAM" id="SSF53474">
    <property type="entry name" value="alpha/beta-Hydrolases"/>
    <property type="match status" value="1"/>
</dbReference>
<dbReference type="KEGG" id="bcoh:BC6307_20315"/>
<keyword evidence="1" id="KW-1133">Transmembrane helix</keyword>
<reference evidence="2 3" key="1">
    <citation type="submission" date="2016-12" db="EMBL/GenBank/DDBJ databases">
        <title>The whole genome sequencing and assembly of Bacillus cohnii DSM 6307T strain.</title>
        <authorList>
            <person name="Lee Y.-J."/>
            <person name="Yi H."/>
            <person name="Bahn Y.-S."/>
            <person name="Kim J.F."/>
            <person name="Lee D.-W."/>
        </authorList>
    </citation>
    <scope>NUCLEOTIDE SEQUENCE [LARGE SCALE GENOMIC DNA]</scope>
    <source>
        <strain evidence="2 3">DSM 6307</strain>
    </source>
</reference>
<dbReference type="InterPro" id="IPR029058">
    <property type="entry name" value="AB_hydrolase_fold"/>
</dbReference>
<keyword evidence="1" id="KW-0472">Membrane</keyword>
<gene>
    <name evidence="2" type="ORF">BC6307_20315</name>
</gene>
<evidence type="ECO:0000256" key="1">
    <source>
        <dbReference type="SAM" id="Phobius"/>
    </source>
</evidence>
<dbReference type="Pfam" id="PF11187">
    <property type="entry name" value="Mbeg1-like"/>
    <property type="match status" value="1"/>
</dbReference>
<keyword evidence="3" id="KW-1185">Reference proteome</keyword>